<evidence type="ECO:0000256" key="1">
    <source>
        <dbReference type="SAM" id="MobiDB-lite"/>
    </source>
</evidence>
<evidence type="ECO:0000313" key="2">
    <source>
        <dbReference type="EMBL" id="WFD04021.1"/>
    </source>
</evidence>
<keyword evidence="3" id="KW-1185">Reference proteome</keyword>
<accession>A0AAF0E1F5</accession>
<dbReference type="Proteomes" id="UP001214603">
    <property type="component" value="Chromosome 6"/>
</dbReference>
<dbReference type="InterPro" id="IPR032675">
    <property type="entry name" value="LRR_dom_sf"/>
</dbReference>
<protein>
    <recommendedName>
        <fullName evidence="4">F-box domain-containing protein</fullName>
    </recommendedName>
</protein>
<dbReference type="Gene3D" id="3.80.10.10">
    <property type="entry name" value="Ribonuclease Inhibitor"/>
    <property type="match status" value="1"/>
</dbReference>
<reference evidence="2" key="1">
    <citation type="submission" date="2023-03" db="EMBL/GenBank/DDBJ databases">
        <title>Mating type loci evolution in Malassezia.</title>
        <authorList>
            <person name="Coelho M.A."/>
        </authorList>
    </citation>
    <scope>NUCLEOTIDE SEQUENCE</scope>
    <source>
        <strain evidence="2">CBS 7876</strain>
    </source>
</reference>
<name>A0AAF0E1F5_9BASI</name>
<gene>
    <name evidence="2" type="ORF">MOBT1_002718</name>
</gene>
<feature type="region of interest" description="Disordered" evidence="1">
    <location>
        <begin position="303"/>
        <end position="330"/>
    </location>
</feature>
<dbReference type="SUPFAM" id="SSF52047">
    <property type="entry name" value="RNI-like"/>
    <property type="match status" value="1"/>
</dbReference>
<dbReference type="EMBL" id="CP119939">
    <property type="protein sequence ID" value="WFD04021.1"/>
    <property type="molecule type" value="Genomic_DNA"/>
</dbReference>
<organism evidence="2 3">
    <name type="scientific">Malassezia obtusa</name>
    <dbReference type="NCBI Taxonomy" id="76774"/>
    <lineage>
        <taxon>Eukaryota</taxon>
        <taxon>Fungi</taxon>
        <taxon>Dikarya</taxon>
        <taxon>Basidiomycota</taxon>
        <taxon>Ustilaginomycotina</taxon>
        <taxon>Malasseziomycetes</taxon>
        <taxon>Malasseziales</taxon>
        <taxon>Malasseziaceae</taxon>
        <taxon>Malassezia</taxon>
    </lineage>
</organism>
<dbReference type="AlphaFoldDB" id="A0AAF0E1F5"/>
<evidence type="ECO:0000313" key="3">
    <source>
        <dbReference type="Proteomes" id="UP001214603"/>
    </source>
</evidence>
<proteinExistence type="predicted"/>
<evidence type="ECO:0008006" key="4">
    <source>
        <dbReference type="Google" id="ProtNLM"/>
    </source>
</evidence>
<sequence>MHGLPLDLVPGVLDALQWRVGDLAACCRVSRTWREWATPRLYERLWLRDQLRVIRVFQTLSDHPHLARLVRILELRVFPFGLPAERLEQLEEQIVRTLHAAVNLHELCWTRDGSLNDRVLRTMFDELKHLRKLELTGNSKLWSPALLCDKIPRSVQELQIVLPDRHVAQHLVRLAASVDRLEALSLFCMNTSLITDALLAELAQHARLRRLTLVGCKAVHGPGVTQLAQAGAMQVLALEGVGMAPDALPALLPYTHAVRSLTLTYPKRAEDAAPFFAHLAELTSSCANLEALTLYARSGSAPALDGDDDGDAAEAPAPAPAHPVRSVPLPPGSETAVVPVAHAADKNPRLSTAFVRRLIFGRTARTLRKLWVYEMAVSMHQLQMLALSTLSDHLEDLVVHLFEADVEALAHYLSKFSRLRSVHIMSHVRSQAEFTYEDIESGSGTGYGT</sequence>